<dbReference type="EMBL" id="KZ084108">
    <property type="protein sequence ID" value="OSD01928.1"/>
    <property type="molecule type" value="Genomic_DNA"/>
</dbReference>
<sequence>MLTMLVGAGRGKPVSTRSWPQSPKAASGLDHGRPEAGSGQSQACGVKLSVVRPYHGARAHETNGTLGDPRECTSRARSIPDAMPRALVRPKPKLPVLVQDWHVSGGRVECVKDDIVRFVAYSAWTERHAKILDSVIINIVVERPLGIVRNEKPRGHL</sequence>
<accession>A0A1Y2ILB6</accession>
<feature type="region of interest" description="Disordered" evidence="1">
    <location>
        <begin position="1"/>
        <end position="42"/>
    </location>
</feature>
<name>A0A1Y2ILB6_TRAC3</name>
<evidence type="ECO:0000256" key="1">
    <source>
        <dbReference type="SAM" id="MobiDB-lite"/>
    </source>
</evidence>
<gene>
    <name evidence="2" type="ORF">PYCCODRAFT_457386</name>
</gene>
<organism evidence="2 3">
    <name type="scientific">Trametes coccinea (strain BRFM310)</name>
    <name type="common">Pycnoporus coccineus</name>
    <dbReference type="NCBI Taxonomy" id="1353009"/>
    <lineage>
        <taxon>Eukaryota</taxon>
        <taxon>Fungi</taxon>
        <taxon>Dikarya</taxon>
        <taxon>Basidiomycota</taxon>
        <taxon>Agaricomycotina</taxon>
        <taxon>Agaricomycetes</taxon>
        <taxon>Polyporales</taxon>
        <taxon>Polyporaceae</taxon>
        <taxon>Trametes</taxon>
    </lineage>
</organism>
<evidence type="ECO:0000313" key="2">
    <source>
        <dbReference type="EMBL" id="OSD01928.1"/>
    </source>
</evidence>
<dbReference type="Proteomes" id="UP000193067">
    <property type="component" value="Unassembled WGS sequence"/>
</dbReference>
<protein>
    <submittedName>
        <fullName evidence="2">Uncharacterized protein</fullName>
    </submittedName>
</protein>
<proteinExistence type="predicted"/>
<keyword evidence="3" id="KW-1185">Reference proteome</keyword>
<evidence type="ECO:0000313" key="3">
    <source>
        <dbReference type="Proteomes" id="UP000193067"/>
    </source>
</evidence>
<dbReference type="AlphaFoldDB" id="A0A1Y2ILB6"/>
<reference evidence="2 3" key="1">
    <citation type="journal article" date="2015" name="Biotechnol. Biofuels">
        <title>Enhanced degradation of softwood versus hardwood by the white-rot fungus Pycnoporus coccineus.</title>
        <authorList>
            <person name="Couturier M."/>
            <person name="Navarro D."/>
            <person name="Chevret D."/>
            <person name="Henrissat B."/>
            <person name="Piumi F."/>
            <person name="Ruiz-Duenas F.J."/>
            <person name="Martinez A.T."/>
            <person name="Grigoriev I.V."/>
            <person name="Riley R."/>
            <person name="Lipzen A."/>
            <person name="Berrin J.G."/>
            <person name="Master E.R."/>
            <person name="Rosso M.N."/>
        </authorList>
    </citation>
    <scope>NUCLEOTIDE SEQUENCE [LARGE SCALE GENOMIC DNA]</scope>
    <source>
        <strain evidence="2 3">BRFM310</strain>
    </source>
</reference>